<evidence type="ECO:0000313" key="1">
    <source>
        <dbReference type="EMBL" id="OBZ87901.1"/>
    </source>
</evidence>
<evidence type="ECO:0000313" key="2">
    <source>
        <dbReference type="Proteomes" id="UP000093000"/>
    </source>
</evidence>
<dbReference type="Proteomes" id="UP000093000">
    <property type="component" value="Unassembled WGS sequence"/>
</dbReference>
<dbReference type="OrthoDB" id="2290043at2759"/>
<dbReference type="AlphaFoldDB" id="A0A1C7NFL3"/>
<accession>A0A1C7NFL3</accession>
<sequence length="344" mass="39760">MHSISDCPLRSMAIVRVNRKNVITFASKEMMRLLVCEQLVHQNLSNIWIIQQEQEQQQSLVTLIKDSRTLCICTHEDGDAKVIVCTDISELDQLYQQQDIDRLTISRLTMYGTIDALFQPCYQQNDSFHMNIGQPMMRYIHSDDVQMFCAGLNEATKSSTLSTFHVRLLAESETEGRWTEFKVMSIEGGNRILCLMTPYLESKSEEDNTNQLVIQTTHYYIEKMVTRLQQKFWHALEQGITLAARNLAGILIFAVQTLWSLWHDDTKFSLALLVSNSSEYMFRRAIEATKERPEINCLYRMISWVGISPTTSKAFIDDALDQTTEWLISKTTIQHQTVYCDILV</sequence>
<keyword evidence="2" id="KW-1185">Reference proteome</keyword>
<proteinExistence type="predicted"/>
<name>A0A1C7NFL3_9FUNG</name>
<comment type="caution">
    <text evidence="1">The sequence shown here is derived from an EMBL/GenBank/DDBJ whole genome shotgun (WGS) entry which is preliminary data.</text>
</comment>
<dbReference type="InParanoid" id="A0A1C7NFL3"/>
<reference evidence="1 2" key="1">
    <citation type="submission" date="2016-03" db="EMBL/GenBank/DDBJ databases">
        <title>Choanephora cucurbitarum.</title>
        <authorList>
            <person name="Min B."/>
            <person name="Park H."/>
            <person name="Park J.-H."/>
            <person name="Shin H.-D."/>
            <person name="Choi I.-G."/>
        </authorList>
    </citation>
    <scope>NUCLEOTIDE SEQUENCE [LARGE SCALE GENOMIC DNA]</scope>
    <source>
        <strain evidence="1 2">KUS-F28377</strain>
    </source>
</reference>
<protein>
    <submittedName>
        <fullName evidence="1">Uncharacterized protein</fullName>
    </submittedName>
</protein>
<dbReference type="EMBL" id="LUGH01000190">
    <property type="protein sequence ID" value="OBZ87901.1"/>
    <property type="molecule type" value="Genomic_DNA"/>
</dbReference>
<organism evidence="1 2">
    <name type="scientific">Choanephora cucurbitarum</name>
    <dbReference type="NCBI Taxonomy" id="101091"/>
    <lineage>
        <taxon>Eukaryota</taxon>
        <taxon>Fungi</taxon>
        <taxon>Fungi incertae sedis</taxon>
        <taxon>Mucoromycota</taxon>
        <taxon>Mucoromycotina</taxon>
        <taxon>Mucoromycetes</taxon>
        <taxon>Mucorales</taxon>
        <taxon>Mucorineae</taxon>
        <taxon>Choanephoraceae</taxon>
        <taxon>Choanephoroideae</taxon>
        <taxon>Choanephora</taxon>
    </lineage>
</organism>
<gene>
    <name evidence="1" type="ORF">A0J61_04050</name>
</gene>